<keyword evidence="2" id="KW-0732">Signal</keyword>
<dbReference type="EMBL" id="UIGB01000001">
    <property type="protein sequence ID" value="SUU84369.1"/>
    <property type="molecule type" value="Genomic_DNA"/>
</dbReference>
<proteinExistence type="predicted"/>
<feature type="signal peptide" evidence="2">
    <location>
        <begin position="1"/>
        <end position="26"/>
    </location>
</feature>
<evidence type="ECO:0000313" key="4">
    <source>
        <dbReference type="Proteomes" id="UP000254343"/>
    </source>
</evidence>
<sequence length="103" mass="10735">MKRLGYFAAFMAAVALVITPAASALAQGMPMPGFQLGGGKQMSPEEKARQDALEKAARDAQSKVPDQKASNDPWANVRSSETPAPKAGHKAKSAKSAAKTATH</sequence>
<feature type="compositionally biased region" description="Low complexity" evidence="1">
    <location>
        <begin position="94"/>
        <end position="103"/>
    </location>
</feature>
<gene>
    <name evidence="3" type="ORF">NCTC12722_01557</name>
</gene>
<reference evidence="3 4" key="1">
    <citation type="submission" date="2018-06" db="EMBL/GenBank/DDBJ databases">
        <authorList>
            <consortium name="Pathogen Informatics"/>
            <person name="Doyle S."/>
        </authorList>
    </citation>
    <scope>NUCLEOTIDE SEQUENCE [LARGE SCALE GENOMIC DNA]</scope>
    <source>
        <strain evidence="3 4">NCTC12722</strain>
    </source>
</reference>
<dbReference type="RefSeq" id="WP_002715196.1">
    <property type="nucleotide sequence ID" value="NZ_UFSI01000001.1"/>
</dbReference>
<feature type="chain" id="PRO_5016987375" description="Acid shock protein" evidence="2">
    <location>
        <begin position="27"/>
        <end position="103"/>
    </location>
</feature>
<evidence type="ECO:0008006" key="5">
    <source>
        <dbReference type="Google" id="ProtNLM"/>
    </source>
</evidence>
<protein>
    <recommendedName>
        <fullName evidence="5">Acid shock protein</fullName>
    </recommendedName>
</protein>
<dbReference type="AlphaFoldDB" id="A0A380W6Y3"/>
<name>A0A380W6Y3_AFIFE</name>
<dbReference type="OrthoDB" id="8130113at2"/>
<accession>A0A380W6Y3</accession>
<dbReference type="Proteomes" id="UP000254343">
    <property type="component" value="Unassembled WGS sequence"/>
</dbReference>
<evidence type="ECO:0000256" key="2">
    <source>
        <dbReference type="SAM" id="SignalP"/>
    </source>
</evidence>
<feature type="compositionally biased region" description="Basic and acidic residues" evidence="1">
    <location>
        <begin position="43"/>
        <end position="61"/>
    </location>
</feature>
<organism evidence="3 4">
    <name type="scientific">Afipia felis</name>
    <name type="common">Cat scratch disease bacillus</name>
    <dbReference type="NCBI Taxonomy" id="1035"/>
    <lineage>
        <taxon>Bacteria</taxon>
        <taxon>Pseudomonadati</taxon>
        <taxon>Pseudomonadota</taxon>
        <taxon>Alphaproteobacteria</taxon>
        <taxon>Hyphomicrobiales</taxon>
        <taxon>Nitrobacteraceae</taxon>
        <taxon>Afipia</taxon>
    </lineage>
</organism>
<evidence type="ECO:0000313" key="3">
    <source>
        <dbReference type="EMBL" id="SUU84369.1"/>
    </source>
</evidence>
<feature type="region of interest" description="Disordered" evidence="1">
    <location>
        <begin position="28"/>
        <end position="103"/>
    </location>
</feature>
<evidence type="ECO:0000256" key="1">
    <source>
        <dbReference type="SAM" id="MobiDB-lite"/>
    </source>
</evidence>